<reference evidence="2" key="1">
    <citation type="submission" date="2021-06" db="EMBL/GenBank/DDBJ databases">
        <authorList>
            <person name="Kallberg Y."/>
            <person name="Tangrot J."/>
            <person name="Rosling A."/>
        </authorList>
    </citation>
    <scope>NUCLEOTIDE SEQUENCE</scope>
    <source>
        <strain evidence="2">UK204</strain>
    </source>
</reference>
<proteinExistence type="predicted"/>
<evidence type="ECO:0000313" key="2">
    <source>
        <dbReference type="EMBL" id="CAG8622936.1"/>
    </source>
</evidence>
<feature type="region of interest" description="Disordered" evidence="1">
    <location>
        <begin position="40"/>
        <end position="67"/>
    </location>
</feature>
<gene>
    <name evidence="2" type="ORF">FCALED_LOCUS9650</name>
</gene>
<organism evidence="2 3">
    <name type="scientific">Funneliformis caledonium</name>
    <dbReference type="NCBI Taxonomy" id="1117310"/>
    <lineage>
        <taxon>Eukaryota</taxon>
        <taxon>Fungi</taxon>
        <taxon>Fungi incertae sedis</taxon>
        <taxon>Mucoromycota</taxon>
        <taxon>Glomeromycotina</taxon>
        <taxon>Glomeromycetes</taxon>
        <taxon>Glomerales</taxon>
        <taxon>Glomeraceae</taxon>
        <taxon>Funneliformis</taxon>
    </lineage>
</organism>
<sequence>MNKQNEIVYFSAITKSLKKSSYFLRAEVYLPYQLFNSLEREDSHSKASNNASTSSWYSVSNIKEKVT</sequence>
<dbReference type="AlphaFoldDB" id="A0A9N9D4J6"/>
<feature type="compositionally biased region" description="Polar residues" evidence="1">
    <location>
        <begin position="46"/>
        <end position="61"/>
    </location>
</feature>
<protein>
    <submittedName>
        <fullName evidence="2">5443_t:CDS:1</fullName>
    </submittedName>
</protein>
<name>A0A9N9D4J6_9GLOM</name>
<comment type="caution">
    <text evidence="2">The sequence shown here is derived from an EMBL/GenBank/DDBJ whole genome shotgun (WGS) entry which is preliminary data.</text>
</comment>
<keyword evidence="3" id="KW-1185">Reference proteome</keyword>
<evidence type="ECO:0000256" key="1">
    <source>
        <dbReference type="SAM" id="MobiDB-lite"/>
    </source>
</evidence>
<evidence type="ECO:0000313" key="3">
    <source>
        <dbReference type="Proteomes" id="UP000789570"/>
    </source>
</evidence>
<dbReference type="Proteomes" id="UP000789570">
    <property type="component" value="Unassembled WGS sequence"/>
</dbReference>
<dbReference type="EMBL" id="CAJVPQ010003267">
    <property type="protein sequence ID" value="CAG8622936.1"/>
    <property type="molecule type" value="Genomic_DNA"/>
</dbReference>
<accession>A0A9N9D4J6</accession>